<feature type="transmembrane region" description="Helical" evidence="1">
    <location>
        <begin position="176"/>
        <end position="195"/>
    </location>
</feature>
<feature type="transmembrane region" description="Helical" evidence="1">
    <location>
        <begin position="207"/>
        <end position="226"/>
    </location>
</feature>
<dbReference type="RefSeq" id="WP_126980876.1">
    <property type="nucleotide sequence ID" value="NZ_PQSP01000010.1"/>
</dbReference>
<organism evidence="3 4">
    <name type="scientific">Saezia sanguinis</name>
    <dbReference type="NCBI Taxonomy" id="1965230"/>
    <lineage>
        <taxon>Bacteria</taxon>
        <taxon>Pseudomonadati</taxon>
        <taxon>Pseudomonadota</taxon>
        <taxon>Betaproteobacteria</taxon>
        <taxon>Burkholderiales</taxon>
        <taxon>Saeziaceae</taxon>
        <taxon>Saezia</taxon>
    </lineage>
</organism>
<dbReference type="EMBL" id="PQSP01000010">
    <property type="protein sequence ID" value="RUS65623.1"/>
    <property type="molecule type" value="Genomic_DNA"/>
</dbReference>
<keyword evidence="1" id="KW-0812">Transmembrane</keyword>
<dbReference type="AlphaFoldDB" id="A0A433SA50"/>
<evidence type="ECO:0000256" key="1">
    <source>
        <dbReference type="SAM" id="Phobius"/>
    </source>
</evidence>
<feature type="transmembrane region" description="Helical" evidence="1">
    <location>
        <begin position="232"/>
        <end position="251"/>
    </location>
</feature>
<dbReference type="Proteomes" id="UP000286947">
    <property type="component" value="Unassembled WGS sequence"/>
</dbReference>
<sequence length="333" mass="36528">MEHTTELLRIAQQQSLDPQRFQQLQALASPQPALNTSDHWLRKGLLILAALCLGLALIFWVAANWQDFSNFQRFAIAQTTLGVSLLAGCFSTRLRPAALLLALLALGGLLALYAQVYSTSADSWRLFAIWAAMALPIALAARHQAVWIPWTFIVLIANSLWLSQSGRWSMPPSVTWVSWGVILVLAAAMYPRGILKAWLGGASHLAFRWVACLGVIFIGYTALAHLFDHTQWMALFGLLVLAAIAGALYTARYLDISIYALCMLCIDVLLVASAIRLFIEMDLEVIGWIFITLLLGIISVALLTYGVILLKKIRQALSPDTVQNPPSVSGSNA</sequence>
<feature type="transmembrane region" description="Helical" evidence="1">
    <location>
        <begin position="147"/>
        <end position="164"/>
    </location>
</feature>
<protein>
    <recommendedName>
        <fullName evidence="2">DUF2157 domain-containing protein</fullName>
    </recommendedName>
</protein>
<feature type="transmembrane region" description="Helical" evidence="1">
    <location>
        <begin position="71"/>
        <end position="90"/>
    </location>
</feature>
<gene>
    <name evidence="3" type="ORF">CUZ56_02709</name>
</gene>
<dbReference type="Pfam" id="PF09925">
    <property type="entry name" value="DUF2157"/>
    <property type="match status" value="1"/>
</dbReference>
<reference evidence="3 4" key="1">
    <citation type="submission" date="2018-01" db="EMBL/GenBank/DDBJ databases">
        <title>Saezia sanguinis gen. nov., sp. nov., in the order Burkholderiales isolated from human blood.</title>
        <authorList>
            <person name="Medina-Pascual M.J."/>
            <person name="Valdezate S."/>
            <person name="Monzon S."/>
            <person name="Cuesta I."/>
            <person name="Carrasco G."/>
            <person name="Villalon P."/>
            <person name="Saez-Nieto J.A."/>
        </authorList>
    </citation>
    <scope>NUCLEOTIDE SEQUENCE [LARGE SCALE GENOMIC DNA]</scope>
    <source>
        <strain evidence="3 4">CNM695-12</strain>
    </source>
</reference>
<feature type="transmembrane region" description="Helical" evidence="1">
    <location>
        <begin position="123"/>
        <end position="140"/>
    </location>
</feature>
<feature type="domain" description="DUF2157" evidence="2">
    <location>
        <begin position="12"/>
        <end position="147"/>
    </location>
</feature>
<feature type="transmembrane region" description="Helical" evidence="1">
    <location>
        <begin position="45"/>
        <end position="65"/>
    </location>
</feature>
<comment type="caution">
    <text evidence="3">The sequence shown here is derived from an EMBL/GenBank/DDBJ whole genome shotgun (WGS) entry which is preliminary data.</text>
</comment>
<feature type="transmembrane region" description="Helical" evidence="1">
    <location>
        <begin position="97"/>
        <end position="117"/>
    </location>
</feature>
<accession>A0A433SA50</accession>
<evidence type="ECO:0000313" key="3">
    <source>
        <dbReference type="EMBL" id="RUS65623.1"/>
    </source>
</evidence>
<keyword evidence="4" id="KW-1185">Reference proteome</keyword>
<dbReference type="OrthoDB" id="327621at2"/>
<keyword evidence="1" id="KW-1133">Transmembrane helix</keyword>
<feature type="transmembrane region" description="Helical" evidence="1">
    <location>
        <begin position="285"/>
        <end position="310"/>
    </location>
</feature>
<dbReference type="InterPro" id="IPR018677">
    <property type="entry name" value="DUF2157"/>
</dbReference>
<name>A0A433SA50_9BURK</name>
<proteinExistence type="predicted"/>
<keyword evidence="1" id="KW-0472">Membrane</keyword>
<evidence type="ECO:0000259" key="2">
    <source>
        <dbReference type="Pfam" id="PF09925"/>
    </source>
</evidence>
<feature type="transmembrane region" description="Helical" evidence="1">
    <location>
        <begin position="258"/>
        <end position="279"/>
    </location>
</feature>
<evidence type="ECO:0000313" key="4">
    <source>
        <dbReference type="Proteomes" id="UP000286947"/>
    </source>
</evidence>